<evidence type="ECO:0000313" key="3">
    <source>
        <dbReference type="EMBL" id="MBO2454345.1"/>
    </source>
</evidence>
<feature type="transmembrane region" description="Helical" evidence="1">
    <location>
        <begin position="36"/>
        <end position="57"/>
    </location>
</feature>
<dbReference type="PANTHER" id="PTHR23028:SF53">
    <property type="entry name" value="ACYL_TRANSF_3 DOMAIN-CONTAINING PROTEIN"/>
    <property type="match status" value="1"/>
</dbReference>
<dbReference type="Pfam" id="PF01757">
    <property type="entry name" value="Acyl_transf_3"/>
    <property type="match status" value="1"/>
</dbReference>
<sequence>MQPEAVPSRGATASAELPNLLPRQPRGQGRLRELDTLRFVAAAAVMMHHFVARSAGWGPENYYKLHGLSQITQYGNLGVDLFFLISGFVILMSSWGRTMDQFAASRIVRIFPAYWFAVVLALVLWATTGVSQIAPGPEGRGPLDAFLPNLTMLQEGVGAQPMEGVYWTLWVELHFYILIAFLIWRGITYRRCVTFMVAWLLAGLFAQESDFKPLIVMLFPIWAPYFVAGMAFYLMWRFGPNLVLGLITLASWAMATYYRTTVINPDLKLPPSRDLAIPIGVTLAFLIMALVATRKLSWLGWRGGTVLGALTYPLYLVHETIGRVLWEFYRDNLTDWQLLGLCIAVALPSAYIVYRLVEVPSQKVLRPRMKAALARIREQSAAALDSKAPSRSASERMP</sequence>
<dbReference type="GO" id="GO:0016747">
    <property type="term" value="F:acyltransferase activity, transferring groups other than amino-acyl groups"/>
    <property type="evidence" value="ECO:0007669"/>
    <property type="project" value="InterPro"/>
</dbReference>
<keyword evidence="3" id="KW-0808">Transferase</keyword>
<dbReference type="GO" id="GO:0016020">
    <property type="term" value="C:membrane"/>
    <property type="evidence" value="ECO:0007669"/>
    <property type="project" value="TreeGrafter"/>
</dbReference>
<gene>
    <name evidence="3" type="ORF">J4573_45170</name>
</gene>
<dbReference type="PANTHER" id="PTHR23028">
    <property type="entry name" value="ACETYLTRANSFERASE"/>
    <property type="match status" value="1"/>
</dbReference>
<dbReference type="RefSeq" id="WP_208262535.1">
    <property type="nucleotide sequence ID" value="NZ_JAGEOJ010000025.1"/>
</dbReference>
<feature type="transmembrane region" description="Helical" evidence="1">
    <location>
        <begin position="107"/>
        <end position="127"/>
    </location>
</feature>
<protein>
    <submittedName>
        <fullName evidence="3">Acyltransferase</fullName>
    </submittedName>
</protein>
<dbReference type="GO" id="GO:0009103">
    <property type="term" value="P:lipopolysaccharide biosynthetic process"/>
    <property type="evidence" value="ECO:0007669"/>
    <property type="project" value="TreeGrafter"/>
</dbReference>
<evidence type="ECO:0000259" key="2">
    <source>
        <dbReference type="Pfam" id="PF01757"/>
    </source>
</evidence>
<feature type="transmembrane region" description="Helical" evidence="1">
    <location>
        <begin position="336"/>
        <end position="357"/>
    </location>
</feature>
<feature type="transmembrane region" description="Helical" evidence="1">
    <location>
        <begin position="213"/>
        <end position="235"/>
    </location>
</feature>
<keyword evidence="3" id="KW-0012">Acyltransferase</keyword>
<accession>A0A939TFG5</accession>
<feature type="transmembrane region" description="Helical" evidence="1">
    <location>
        <begin position="77"/>
        <end position="95"/>
    </location>
</feature>
<dbReference type="EMBL" id="JAGEOJ010000025">
    <property type="protein sequence ID" value="MBO2454345.1"/>
    <property type="molecule type" value="Genomic_DNA"/>
</dbReference>
<feature type="domain" description="Acyltransferase 3" evidence="2">
    <location>
        <begin position="33"/>
        <end position="354"/>
    </location>
</feature>
<keyword evidence="4" id="KW-1185">Reference proteome</keyword>
<dbReference type="AlphaFoldDB" id="A0A939TFG5"/>
<dbReference type="InterPro" id="IPR002656">
    <property type="entry name" value="Acyl_transf_3_dom"/>
</dbReference>
<evidence type="ECO:0000256" key="1">
    <source>
        <dbReference type="SAM" id="Phobius"/>
    </source>
</evidence>
<organism evidence="3 4">
    <name type="scientific">Actinomadura barringtoniae</name>
    <dbReference type="NCBI Taxonomy" id="1427535"/>
    <lineage>
        <taxon>Bacteria</taxon>
        <taxon>Bacillati</taxon>
        <taxon>Actinomycetota</taxon>
        <taxon>Actinomycetes</taxon>
        <taxon>Streptosporangiales</taxon>
        <taxon>Thermomonosporaceae</taxon>
        <taxon>Actinomadura</taxon>
    </lineage>
</organism>
<dbReference type="Proteomes" id="UP000669179">
    <property type="component" value="Unassembled WGS sequence"/>
</dbReference>
<dbReference type="InterPro" id="IPR050879">
    <property type="entry name" value="Acyltransferase_3"/>
</dbReference>
<keyword evidence="1" id="KW-0472">Membrane</keyword>
<feature type="transmembrane region" description="Helical" evidence="1">
    <location>
        <begin position="275"/>
        <end position="292"/>
    </location>
</feature>
<feature type="transmembrane region" description="Helical" evidence="1">
    <location>
        <begin position="242"/>
        <end position="260"/>
    </location>
</feature>
<name>A0A939TFG5_9ACTN</name>
<feature type="transmembrane region" description="Helical" evidence="1">
    <location>
        <begin position="299"/>
        <end position="316"/>
    </location>
</feature>
<reference evidence="3" key="1">
    <citation type="submission" date="2021-03" db="EMBL/GenBank/DDBJ databases">
        <authorList>
            <person name="Kanchanasin P."/>
            <person name="Saeng-In P."/>
            <person name="Phongsopitanun W."/>
            <person name="Yuki M."/>
            <person name="Kudo T."/>
            <person name="Ohkuma M."/>
            <person name="Tanasupawat S."/>
        </authorList>
    </citation>
    <scope>NUCLEOTIDE SEQUENCE</scope>
    <source>
        <strain evidence="3">GKU 128</strain>
    </source>
</reference>
<keyword evidence="1" id="KW-1133">Transmembrane helix</keyword>
<proteinExistence type="predicted"/>
<feature type="transmembrane region" description="Helical" evidence="1">
    <location>
        <begin position="165"/>
        <end position="184"/>
    </location>
</feature>
<comment type="caution">
    <text evidence="3">The sequence shown here is derived from an EMBL/GenBank/DDBJ whole genome shotgun (WGS) entry which is preliminary data.</text>
</comment>
<feature type="transmembrane region" description="Helical" evidence="1">
    <location>
        <begin position="191"/>
        <end position="207"/>
    </location>
</feature>
<evidence type="ECO:0000313" key="4">
    <source>
        <dbReference type="Proteomes" id="UP000669179"/>
    </source>
</evidence>
<keyword evidence="1" id="KW-0812">Transmembrane</keyword>